<protein>
    <submittedName>
        <fullName evidence="9">Glycoside hydrolase</fullName>
    </submittedName>
</protein>
<dbReference type="InterPro" id="IPR004197">
    <property type="entry name" value="Cellulase_Ig-like"/>
</dbReference>
<dbReference type="PANTHER" id="PTHR22298">
    <property type="entry name" value="ENDO-1,4-BETA-GLUCANASE"/>
    <property type="match status" value="1"/>
</dbReference>
<evidence type="ECO:0000256" key="3">
    <source>
        <dbReference type="ARBA" id="ARBA00023277"/>
    </source>
</evidence>
<dbReference type="Pfam" id="PF00759">
    <property type="entry name" value="Glyco_hydro_9"/>
    <property type="match status" value="1"/>
</dbReference>
<dbReference type="InterPro" id="IPR001701">
    <property type="entry name" value="Glyco_hydro_9"/>
</dbReference>
<dbReference type="SUPFAM" id="SSF48208">
    <property type="entry name" value="Six-hairpin glycosidases"/>
    <property type="match status" value="1"/>
</dbReference>
<dbReference type="InterPro" id="IPR014756">
    <property type="entry name" value="Ig_E-set"/>
</dbReference>
<dbReference type="AlphaFoldDB" id="A0A6B9ZEI6"/>
<evidence type="ECO:0000259" key="8">
    <source>
        <dbReference type="Pfam" id="PF02927"/>
    </source>
</evidence>
<evidence type="ECO:0000313" key="10">
    <source>
        <dbReference type="Proteomes" id="UP000476411"/>
    </source>
</evidence>
<keyword evidence="4" id="KW-0326">Glycosidase</keyword>
<dbReference type="Gene3D" id="2.60.40.10">
    <property type="entry name" value="Immunoglobulins"/>
    <property type="match status" value="1"/>
</dbReference>
<gene>
    <name evidence="9" type="ORF">GWR21_09060</name>
</gene>
<reference evidence="9 10" key="1">
    <citation type="submission" date="2020-01" db="EMBL/GenBank/DDBJ databases">
        <title>Complete genome sequence of Chitinophaga sp. H33E-04 isolated from quinoa roots.</title>
        <authorList>
            <person name="Weon H.-Y."/>
            <person name="Lee S.A."/>
        </authorList>
    </citation>
    <scope>NUCLEOTIDE SEQUENCE [LARGE SCALE GENOMIC DNA]</scope>
    <source>
        <strain evidence="9 10">H33E-04</strain>
    </source>
</reference>
<dbReference type="InterPro" id="IPR008928">
    <property type="entry name" value="6-hairpin_glycosidase_sf"/>
</dbReference>
<dbReference type="EMBL" id="CP048113">
    <property type="protein sequence ID" value="QHS59734.1"/>
    <property type="molecule type" value="Genomic_DNA"/>
</dbReference>
<dbReference type="Gene3D" id="1.50.10.10">
    <property type="match status" value="1"/>
</dbReference>
<dbReference type="Pfam" id="PF02927">
    <property type="entry name" value="CelD_N"/>
    <property type="match status" value="1"/>
</dbReference>
<evidence type="ECO:0000256" key="6">
    <source>
        <dbReference type="SAM" id="SignalP"/>
    </source>
</evidence>
<accession>A0A6B9ZEI6</accession>
<proteinExistence type="inferred from homology"/>
<evidence type="ECO:0000256" key="1">
    <source>
        <dbReference type="ARBA" id="ARBA00007072"/>
    </source>
</evidence>
<sequence>MRSLLTLLLSVLLLLPGISRAQSTKIVTNHVGYEFSKPKHAVLLATTRLTAGSTALVDASTGRQVYTCKTVYSGPVDQWKNWLFWTIDFSDYTTAGTYYLKTNIGRQSVQSYPFTIGKNVLEQSTLSDVIYYFKGQRCTGLFDQADRHLQLANQNGDPIDAHGGWYDASGDYGKHLSHLSFSTYFNPQQVSLTVWSLLKTYELLKAKPGTDYRQYTRRILDEALYGADYLVRLKTPNGSFYRSVSAPGPGKLAKDRVIRPEDKGYRIKQSKEQSFGSGSGTGGASNNWRSYQCSYRSGAGLSVAALAIAATYDTAGEFSSKDYLKAAEDAFTFLEKENALMTNDGKENIVDDYCALTAATELYKATRKDSYLQAAIQRANQLKARLVSNNKYKHYLRADDKDRPFFHPSDAGLPIVSLLYFYPLAPADLQIALKTAIKQYLQYELALTSEVNNPFGYSRQYTEDTAGIRKTSFFFPHGSEASPWWQGENARLGSQATAARMAAQLFRDDKPFHDSLENFALDQLNWILGLNPFDACMLQGTGHNNPAYGFFGTFEYTNAPGGIVNGITSGLENENDIDFNLPYAVTKKDYDWRWAEQWLPHAAWYLLAISQ</sequence>
<dbReference type="GO" id="GO:0008810">
    <property type="term" value="F:cellulase activity"/>
    <property type="evidence" value="ECO:0007669"/>
    <property type="project" value="InterPro"/>
</dbReference>
<feature type="domain" description="Glycoside hydrolase family 9" evidence="7">
    <location>
        <begin position="125"/>
        <end position="547"/>
    </location>
</feature>
<dbReference type="CDD" id="cd02850">
    <property type="entry name" value="E_set_Cellulase_N"/>
    <property type="match status" value="1"/>
</dbReference>
<evidence type="ECO:0000256" key="4">
    <source>
        <dbReference type="ARBA" id="ARBA00023295"/>
    </source>
</evidence>
<dbReference type="RefSeq" id="WP_162331429.1">
    <property type="nucleotide sequence ID" value="NZ_CP048113.1"/>
</dbReference>
<evidence type="ECO:0000259" key="7">
    <source>
        <dbReference type="Pfam" id="PF00759"/>
    </source>
</evidence>
<keyword evidence="5" id="KW-0624">Polysaccharide degradation</keyword>
<feature type="signal peptide" evidence="6">
    <location>
        <begin position="1"/>
        <end position="21"/>
    </location>
</feature>
<comment type="similarity">
    <text evidence="1">Belongs to the glycosyl hydrolase 9 (cellulase E) family.</text>
</comment>
<keyword evidence="3" id="KW-0119">Carbohydrate metabolism</keyword>
<dbReference type="GO" id="GO:0000272">
    <property type="term" value="P:polysaccharide catabolic process"/>
    <property type="evidence" value="ECO:0007669"/>
    <property type="project" value="UniProtKB-KW"/>
</dbReference>
<evidence type="ECO:0000256" key="5">
    <source>
        <dbReference type="ARBA" id="ARBA00023326"/>
    </source>
</evidence>
<keyword evidence="2 9" id="KW-0378">Hydrolase</keyword>
<dbReference type="KEGG" id="chih:GWR21_09060"/>
<evidence type="ECO:0000313" key="9">
    <source>
        <dbReference type="EMBL" id="QHS59734.1"/>
    </source>
</evidence>
<evidence type="ECO:0000256" key="2">
    <source>
        <dbReference type="ARBA" id="ARBA00022801"/>
    </source>
</evidence>
<feature type="chain" id="PRO_5025391995" evidence="6">
    <location>
        <begin position="22"/>
        <end position="611"/>
    </location>
</feature>
<dbReference type="InterPro" id="IPR013783">
    <property type="entry name" value="Ig-like_fold"/>
</dbReference>
<dbReference type="InterPro" id="IPR012341">
    <property type="entry name" value="6hp_glycosidase-like_sf"/>
</dbReference>
<name>A0A6B9ZEI6_9BACT</name>
<dbReference type="SUPFAM" id="SSF81296">
    <property type="entry name" value="E set domains"/>
    <property type="match status" value="1"/>
</dbReference>
<keyword evidence="6" id="KW-0732">Signal</keyword>
<dbReference type="Proteomes" id="UP000476411">
    <property type="component" value="Chromosome"/>
</dbReference>
<feature type="domain" description="Cellulase Ig-like" evidence="8">
    <location>
        <begin position="22"/>
        <end position="103"/>
    </location>
</feature>
<organism evidence="9 10">
    <name type="scientific">Chitinophaga agri</name>
    <dbReference type="NCBI Taxonomy" id="2703787"/>
    <lineage>
        <taxon>Bacteria</taxon>
        <taxon>Pseudomonadati</taxon>
        <taxon>Bacteroidota</taxon>
        <taxon>Chitinophagia</taxon>
        <taxon>Chitinophagales</taxon>
        <taxon>Chitinophagaceae</taxon>
        <taxon>Chitinophaga</taxon>
    </lineage>
</organism>
<keyword evidence="10" id="KW-1185">Reference proteome</keyword>